<dbReference type="AlphaFoldDB" id="A0A7S2LST3"/>
<dbReference type="EMBL" id="HBGY01033437">
    <property type="protein sequence ID" value="CAD9614008.1"/>
    <property type="molecule type" value="Transcribed_RNA"/>
</dbReference>
<dbReference type="PANTHER" id="PTHR16128:SF5">
    <property type="entry name" value="FAD_NAD(P)-BINDING OXIDOREDUCTASE FAMILY PROTEIN"/>
    <property type="match status" value="1"/>
</dbReference>
<organism evidence="1">
    <name type="scientific">Leptocylindrus danicus</name>
    <dbReference type="NCBI Taxonomy" id="163516"/>
    <lineage>
        <taxon>Eukaryota</taxon>
        <taxon>Sar</taxon>
        <taxon>Stramenopiles</taxon>
        <taxon>Ochrophyta</taxon>
        <taxon>Bacillariophyta</taxon>
        <taxon>Coscinodiscophyceae</taxon>
        <taxon>Chaetocerotophycidae</taxon>
        <taxon>Leptocylindrales</taxon>
        <taxon>Leptocylindraceae</taxon>
        <taxon>Leptocylindrus</taxon>
    </lineage>
</organism>
<accession>A0A7S2LST3</accession>
<name>A0A7S2LST3_9STRA</name>
<dbReference type="PANTHER" id="PTHR16128">
    <property type="entry name" value="FAD/NAD(P)-BINDING OXIDOREDUCTASE FAMILY PROTEIN"/>
    <property type="match status" value="1"/>
</dbReference>
<proteinExistence type="predicted"/>
<evidence type="ECO:0008006" key="2">
    <source>
        <dbReference type="Google" id="ProtNLM"/>
    </source>
</evidence>
<gene>
    <name evidence="1" type="ORF">LDAN0321_LOCUS20968</name>
</gene>
<evidence type="ECO:0000313" key="1">
    <source>
        <dbReference type="EMBL" id="CAD9614008.1"/>
    </source>
</evidence>
<dbReference type="SUPFAM" id="SSF51905">
    <property type="entry name" value="FAD/NAD(P)-binding domain"/>
    <property type="match status" value="1"/>
</dbReference>
<dbReference type="InterPro" id="IPR036188">
    <property type="entry name" value="FAD/NAD-bd_sf"/>
</dbReference>
<protein>
    <recommendedName>
        <fullName evidence="2">Amine oxidase domain-containing protein</fullName>
    </recommendedName>
</protein>
<dbReference type="Gene3D" id="3.50.50.60">
    <property type="entry name" value="FAD/NAD(P)-binding domain"/>
    <property type="match status" value="1"/>
</dbReference>
<sequence>MNADARDPVMYFGTNGMGSIAGAIANNAGLQIEQDVWVSPSNGVKYVGRKDGGKPRWRVKAKGQVLGEFDRLVIAHNGKCADRLMSKTPAKKLHSLLRTNFASSVPAHGGNRMTLNSIYSLVFAVDKNSPLSRAIPEDMITAFIKNEPKLRLFSSNTRKFRKRGSSSTTEIFTVLSSPQFAKKKKAPQENIPTEVAEEVTLQLLQAVEVAFCLEKGSLSGDNCIHDSKLQLWGAAVPLNTWSDSPGFVFDDDFGVGACGDWLLDPSMEGAWESGRRLANWMNQAEVGGKKSSSVGLPPFGKFKRSAASMDSGIGSFGSSPTSVPAIN</sequence>
<reference evidence="1" key="1">
    <citation type="submission" date="2021-01" db="EMBL/GenBank/DDBJ databases">
        <authorList>
            <person name="Corre E."/>
            <person name="Pelletier E."/>
            <person name="Niang G."/>
            <person name="Scheremetjew M."/>
            <person name="Finn R."/>
            <person name="Kale V."/>
            <person name="Holt S."/>
            <person name="Cochrane G."/>
            <person name="Meng A."/>
            <person name="Brown T."/>
            <person name="Cohen L."/>
        </authorList>
    </citation>
    <scope>NUCLEOTIDE SEQUENCE</scope>
    <source>
        <strain evidence="1">B650</strain>
    </source>
</reference>